<protein>
    <recommendedName>
        <fullName evidence="1">DUF4183 domain-containing protein</fullName>
    </recommendedName>
</protein>
<dbReference type="Pfam" id="PF13799">
    <property type="entry name" value="DUF4183"/>
    <property type="match status" value="1"/>
</dbReference>
<feature type="domain" description="DUF4183" evidence="1">
    <location>
        <begin position="37"/>
        <end position="106"/>
    </location>
</feature>
<organism evidence="2 3">
    <name type="scientific">Lysinibacillus odysseyi 34hs-1 = NBRC 100172</name>
    <dbReference type="NCBI Taxonomy" id="1220589"/>
    <lineage>
        <taxon>Bacteria</taxon>
        <taxon>Bacillati</taxon>
        <taxon>Bacillota</taxon>
        <taxon>Bacilli</taxon>
        <taxon>Bacillales</taxon>
        <taxon>Bacillaceae</taxon>
        <taxon>Lysinibacillus</taxon>
    </lineage>
</organism>
<dbReference type="Proteomes" id="UP000030437">
    <property type="component" value="Unassembled WGS sequence"/>
</dbReference>
<gene>
    <name evidence="2" type="ORF">CD32_09105</name>
</gene>
<evidence type="ECO:0000259" key="1">
    <source>
        <dbReference type="Pfam" id="PF13799"/>
    </source>
</evidence>
<dbReference type="eggNOG" id="ENOG50326J3">
    <property type="taxonomic scope" value="Bacteria"/>
</dbReference>
<dbReference type="InterPro" id="IPR025237">
    <property type="entry name" value="DUF4183"/>
</dbReference>
<proteinExistence type="predicted"/>
<name>A0A0A3IPJ8_9BACI</name>
<reference evidence="2 3" key="1">
    <citation type="submission" date="2014-02" db="EMBL/GenBank/DDBJ databases">
        <title>Draft genome sequence of Lysinibacillus odysseyi NBRC 100172.</title>
        <authorList>
            <person name="Zhang F."/>
            <person name="Wang G."/>
            <person name="Zhang L."/>
        </authorList>
    </citation>
    <scope>NUCLEOTIDE SEQUENCE [LARGE SCALE GENOMIC DNA]</scope>
    <source>
        <strain evidence="2 3">NBRC 100172</strain>
    </source>
</reference>
<evidence type="ECO:0000313" key="3">
    <source>
        <dbReference type="Proteomes" id="UP000030437"/>
    </source>
</evidence>
<dbReference type="STRING" id="1220589.CD32_09105"/>
<dbReference type="EMBL" id="JPVP01000054">
    <property type="protein sequence ID" value="KGR85380.1"/>
    <property type="molecule type" value="Genomic_DNA"/>
</dbReference>
<sequence length="113" mass="12458">MAPNTNQAIALSPLVTRLFHEVGETLSGISTYKINVNEFLNDSGEVVENLPELNLNNNYFHVYVNGVLQMDDNFAYTAGEQGIGSLLMSIPEDTEIPVGTPIIVEIVNFYPQI</sequence>
<comment type="caution">
    <text evidence="2">The sequence shown here is derived from an EMBL/GenBank/DDBJ whole genome shotgun (WGS) entry which is preliminary data.</text>
</comment>
<dbReference type="AlphaFoldDB" id="A0A0A3IPJ8"/>
<keyword evidence="3" id="KW-1185">Reference proteome</keyword>
<accession>A0A0A3IPJ8</accession>
<evidence type="ECO:0000313" key="2">
    <source>
        <dbReference type="EMBL" id="KGR85380.1"/>
    </source>
</evidence>